<dbReference type="InterPro" id="IPR053098">
    <property type="entry name" value="Petuviruses_polyprotein"/>
</dbReference>
<evidence type="ECO:0000256" key="1">
    <source>
        <dbReference type="SAM" id="Coils"/>
    </source>
</evidence>
<name>A0ABQ5IKV4_9ASTR</name>
<comment type="caution">
    <text evidence="2">The sequence shown here is derived from an EMBL/GenBank/DDBJ whole genome shotgun (WGS) entry which is preliminary data.</text>
</comment>
<dbReference type="EMBL" id="BQNB010020860">
    <property type="protein sequence ID" value="GJU00396.1"/>
    <property type="molecule type" value="Genomic_DNA"/>
</dbReference>
<dbReference type="Proteomes" id="UP001151760">
    <property type="component" value="Unassembled WGS sequence"/>
</dbReference>
<accession>A0ABQ5IKV4</accession>
<protein>
    <submittedName>
        <fullName evidence="2">Uncharacterized protein</fullName>
    </submittedName>
</protein>
<keyword evidence="3" id="KW-1185">Reference proteome</keyword>
<gene>
    <name evidence="2" type="ORF">Tco_1110734</name>
</gene>
<keyword evidence="1" id="KW-0175">Coiled coil</keyword>
<reference evidence="2" key="1">
    <citation type="journal article" date="2022" name="Int. J. Mol. Sci.">
        <title>Draft Genome of Tanacetum Coccineum: Genomic Comparison of Closely Related Tanacetum-Family Plants.</title>
        <authorList>
            <person name="Yamashiro T."/>
            <person name="Shiraishi A."/>
            <person name="Nakayama K."/>
            <person name="Satake H."/>
        </authorList>
    </citation>
    <scope>NUCLEOTIDE SEQUENCE</scope>
</reference>
<proteinExistence type="predicted"/>
<sequence length="643" mass="73925">MSLANLKATTEYQDAIHASEDIEAPVVGFAKTSDYKEGVTNQVNVVIKQNNTLLYLASKQSQKLIELKEKFDRLKQKVHTIIEKEIQPADLEDSISSLAKRLDNFSISELPTQEDQIRGYRAMTRGRYQAARATRRVFGRNNYNITLESAVDLERQLELSRERRANLVPLEVLYSNNRSTARYKVYQHYSEQRIMCINDNQTNLPLCNQQSYQSLRTSGLQHIYLKIFMIRLHALHRRSAGTNALVVLRDTRWEDSRKIIGTMEVDLSAGTQLVYMFPDMVLSIDDFHNHVEVAIQTHRYDTWQGGESNLLVTIAMIGRLSNTSYMGFQYSVDNVVDHLTTTGITAIPGERRSVKELEGILRPSKAPQPARYSVDQNDREILGNDHLDEDEEHFIGICLQASQKKHIPYDICFCEDCLNEATILEEGPLNKAKRSNKPKRSKQKSWERWSTLGEPSGKWDYYVKYDAPINTTPIEEIAATGWGDEFSDNEATPGKVTILDKKDDWDDDERSGGKILVLQEQFSQNQQDFLDEYLPQWDDQLAIQKQKSEMEWENPFAAKRGEDHTVLHLSKNDEKYDDLPYPKFRKFKQLAAQIINKHEEYVFPTATDAESSTSYQPLPDAIIGPAVYPPARHNPQPTYKPDY</sequence>
<feature type="coiled-coil region" evidence="1">
    <location>
        <begin position="57"/>
        <end position="84"/>
    </location>
</feature>
<dbReference type="PANTHER" id="PTHR48435">
    <property type="entry name" value="POLYPROTEIN"/>
    <property type="match status" value="1"/>
</dbReference>
<evidence type="ECO:0000313" key="3">
    <source>
        <dbReference type="Proteomes" id="UP001151760"/>
    </source>
</evidence>
<dbReference type="PANTHER" id="PTHR48435:SF1">
    <property type="entry name" value="POLYPROTEIN"/>
    <property type="match status" value="1"/>
</dbReference>
<organism evidence="2 3">
    <name type="scientific">Tanacetum coccineum</name>
    <dbReference type="NCBI Taxonomy" id="301880"/>
    <lineage>
        <taxon>Eukaryota</taxon>
        <taxon>Viridiplantae</taxon>
        <taxon>Streptophyta</taxon>
        <taxon>Embryophyta</taxon>
        <taxon>Tracheophyta</taxon>
        <taxon>Spermatophyta</taxon>
        <taxon>Magnoliopsida</taxon>
        <taxon>eudicotyledons</taxon>
        <taxon>Gunneridae</taxon>
        <taxon>Pentapetalae</taxon>
        <taxon>asterids</taxon>
        <taxon>campanulids</taxon>
        <taxon>Asterales</taxon>
        <taxon>Asteraceae</taxon>
        <taxon>Asteroideae</taxon>
        <taxon>Anthemideae</taxon>
        <taxon>Anthemidinae</taxon>
        <taxon>Tanacetum</taxon>
    </lineage>
</organism>
<reference evidence="2" key="2">
    <citation type="submission" date="2022-01" db="EMBL/GenBank/DDBJ databases">
        <authorList>
            <person name="Yamashiro T."/>
            <person name="Shiraishi A."/>
            <person name="Satake H."/>
            <person name="Nakayama K."/>
        </authorList>
    </citation>
    <scope>NUCLEOTIDE SEQUENCE</scope>
</reference>
<evidence type="ECO:0000313" key="2">
    <source>
        <dbReference type="EMBL" id="GJU00396.1"/>
    </source>
</evidence>